<gene>
    <name evidence="3" type="ORF">H3L94_07775</name>
</gene>
<feature type="chain" id="PRO_5027813162" description="PepSY domain-containing protein" evidence="2">
    <location>
        <begin position="28"/>
        <end position="215"/>
    </location>
</feature>
<dbReference type="AlphaFoldDB" id="A0A7D7SH46"/>
<feature type="compositionally biased region" description="Low complexity" evidence="1">
    <location>
        <begin position="37"/>
        <end position="47"/>
    </location>
</feature>
<dbReference type="PROSITE" id="PS51257">
    <property type="entry name" value="PROKAR_LIPOPROTEIN"/>
    <property type="match status" value="1"/>
</dbReference>
<proteinExistence type="predicted"/>
<dbReference type="Proteomes" id="UP000514752">
    <property type="component" value="Chromosome"/>
</dbReference>
<accession>A0A7D7SH46</accession>
<evidence type="ECO:0000256" key="1">
    <source>
        <dbReference type="SAM" id="MobiDB-lite"/>
    </source>
</evidence>
<feature type="signal peptide" evidence="2">
    <location>
        <begin position="1"/>
        <end position="27"/>
    </location>
</feature>
<evidence type="ECO:0000256" key="2">
    <source>
        <dbReference type="SAM" id="SignalP"/>
    </source>
</evidence>
<evidence type="ECO:0008006" key="5">
    <source>
        <dbReference type="Google" id="ProtNLM"/>
    </source>
</evidence>
<evidence type="ECO:0000313" key="4">
    <source>
        <dbReference type="Proteomes" id="UP000514752"/>
    </source>
</evidence>
<feature type="compositionally biased region" description="Polar residues" evidence="1">
    <location>
        <begin position="26"/>
        <end position="36"/>
    </location>
</feature>
<name>A0A7D7SH46_9NEIS</name>
<reference evidence="3 4" key="1">
    <citation type="submission" date="2020-07" db="EMBL/GenBank/DDBJ databases">
        <title>Genomic diversity of species in the Neisseriaceae family.</title>
        <authorList>
            <person name="Vincent A.T."/>
            <person name="Bernet E."/>
            <person name="Veyrier F.J."/>
        </authorList>
    </citation>
    <scope>NUCLEOTIDE SEQUENCE [LARGE SCALE GENOMIC DNA]</scope>
    <source>
        <strain evidence="3 4">DSM 22244</strain>
    </source>
</reference>
<dbReference type="RefSeq" id="WP_182121553.1">
    <property type="nucleotide sequence ID" value="NZ_CP059567.1"/>
</dbReference>
<sequence>MKINQKLWLLCISAALGLAACGSQNDAQTPAQSTSGSEAAAPSEASAQAEAPAVNLLRDAQALQAAEDALKALPQFGGKPLNVFQNVHFYGGSYDSKIKINIQDPNNPENIDHYIYKNGQWSEPQPVKLSGDGDMLANVTPLDQIKFATVAEIAKVWHEKAVEVQAKETEADHIYFSLFVPTQKRSWETSNIETDRAEYSLDFDQNGKLLDFSKR</sequence>
<protein>
    <recommendedName>
        <fullName evidence="5">PepSY domain-containing protein</fullName>
    </recommendedName>
</protein>
<feature type="region of interest" description="Disordered" evidence="1">
    <location>
        <begin position="26"/>
        <end position="47"/>
    </location>
</feature>
<dbReference type="KEGG" id="nsg:H3L94_07775"/>
<dbReference type="EMBL" id="CP059567">
    <property type="protein sequence ID" value="QMT39767.1"/>
    <property type="molecule type" value="Genomic_DNA"/>
</dbReference>
<keyword evidence="2" id="KW-0732">Signal</keyword>
<evidence type="ECO:0000313" key="3">
    <source>
        <dbReference type="EMBL" id="QMT39767.1"/>
    </source>
</evidence>
<organism evidence="3 4">
    <name type="scientific">Neisseria shayeganii</name>
    <dbReference type="NCBI Taxonomy" id="607712"/>
    <lineage>
        <taxon>Bacteria</taxon>
        <taxon>Pseudomonadati</taxon>
        <taxon>Pseudomonadota</taxon>
        <taxon>Betaproteobacteria</taxon>
        <taxon>Neisseriales</taxon>
        <taxon>Neisseriaceae</taxon>
        <taxon>Neisseria</taxon>
    </lineage>
</organism>